<comment type="caution">
    <text evidence="6">The sequence shown here is derived from an EMBL/GenBank/DDBJ whole genome shotgun (WGS) entry which is preliminary data.</text>
</comment>
<evidence type="ECO:0000256" key="1">
    <source>
        <dbReference type="ARBA" id="ARBA00022737"/>
    </source>
</evidence>
<evidence type="ECO:0000256" key="5">
    <source>
        <dbReference type="SAM" id="MobiDB-lite"/>
    </source>
</evidence>
<evidence type="ECO:0000313" key="6">
    <source>
        <dbReference type="EMBL" id="KAL3284330.1"/>
    </source>
</evidence>
<evidence type="ECO:0000256" key="2">
    <source>
        <dbReference type="ARBA" id="ARBA00023043"/>
    </source>
</evidence>
<sequence length="221" mass="24723">MRSKTCSDHSISPQHHRLCPVPPQYTAPFVLMQIFHPELILGYTPLHIAAQFGHKNIFKLLIEVYKANSNIRDYSGRTPEYYLLSKEQTGPKSNVRKLKRGKKQSEKDLGFLRIGSLNVRVKKTTEAFSNFLGVGGSTINPIDGTTDKLHKGWGSADNVNDQKETMQAPRGYIGRKKSKYSSGNTSNSTPTTPKQSRGMVRLGYQDSDSDTAAGFDSQWKK</sequence>
<dbReference type="Proteomes" id="UP001516400">
    <property type="component" value="Unassembled WGS sequence"/>
</dbReference>
<keyword evidence="7" id="KW-1185">Reference proteome</keyword>
<dbReference type="PROSITE" id="PS50088">
    <property type="entry name" value="ANK_REPEAT"/>
    <property type="match status" value="1"/>
</dbReference>
<feature type="compositionally biased region" description="Low complexity" evidence="5">
    <location>
        <begin position="181"/>
        <end position="193"/>
    </location>
</feature>
<protein>
    <submittedName>
        <fullName evidence="6">Uncharacterized protein</fullName>
    </submittedName>
</protein>
<dbReference type="Pfam" id="PF00023">
    <property type="entry name" value="Ank"/>
    <property type="match status" value="1"/>
</dbReference>
<dbReference type="InterPro" id="IPR036770">
    <property type="entry name" value="Ankyrin_rpt-contain_sf"/>
</dbReference>
<comment type="similarity">
    <text evidence="3">Belongs to the SOWAH family.</text>
</comment>
<dbReference type="InterPro" id="IPR002110">
    <property type="entry name" value="Ankyrin_rpt"/>
</dbReference>
<name>A0ABD2P1B8_9CUCU</name>
<dbReference type="Gene3D" id="1.25.40.20">
    <property type="entry name" value="Ankyrin repeat-containing domain"/>
    <property type="match status" value="1"/>
</dbReference>
<dbReference type="PANTHER" id="PTHR14491">
    <property type="entry name" value="SOSONDOWAH, ISOFORM G"/>
    <property type="match status" value="1"/>
</dbReference>
<dbReference type="SMART" id="SM00248">
    <property type="entry name" value="ANK"/>
    <property type="match status" value="1"/>
</dbReference>
<evidence type="ECO:0000256" key="3">
    <source>
        <dbReference type="ARBA" id="ARBA00038122"/>
    </source>
</evidence>
<organism evidence="6 7">
    <name type="scientific">Cryptolaemus montrouzieri</name>
    <dbReference type="NCBI Taxonomy" id="559131"/>
    <lineage>
        <taxon>Eukaryota</taxon>
        <taxon>Metazoa</taxon>
        <taxon>Ecdysozoa</taxon>
        <taxon>Arthropoda</taxon>
        <taxon>Hexapoda</taxon>
        <taxon>Insecta</taxon>
        <taxon>Pterygota</taxon>
        <taxon>Neoptera</taxon>
        <taxon>Endopterygota</taxon>
        <taxon>Coleoptera</taxon>
        <taxon>Polyphaga</taxon>
        <taxon>Cucujiformia</taxon>
        <taxon>Coccinelloidea</taxon>
        <taxon>Coccinellidae</taxon>
        <taxon>Scymninae</taxon>
        <taxon>Scymnini</taxon>
        <taxon>Cryptolaemus</taxon>
    </lineage>
</organism>
<keyword evidence="2 4" id="KW-0040">ANK repeat</keyword>
<evidence type="ECO:0000313" key="7">
    <source>
        <dbReference type="Proteomes" id="UP001516400"/>
    </source>
</evidence>
<evidence type="ECO:0000256" key="4">
    <source>
        <dbReference type="PROSITE-ProRule" id="PRU00023"/>
    </source>
</evidence>
<feature type="region of interest" description="Disordered" evidence="5">
    <location>
        <begin position="153"/>
        <end position="221"/>
    </location>
</feature>
<keyword evidence="1" id="KW-0677">Repeat</keyword>
<dbReference type="EMBL" id="JABFTP020000165">
    <property type="protein sequence ID" value="KAL3284330.1"/>
    <property type="molecule type" value="Genomic_DNA"/>
</dbReference>
<dbReference type="PANTHER" id="PTHR14491:SF7">
    <property type="entry name" value="SOSONDOWAH, ISOFORM G"/>
    <property type="match status" value="1"/>
</dbReference>
<gene>
    <name evidence="6" type="ORF">HHI36_018494</name>
</gene>
<feature type="repeat" description="ANK" evidence="4">
    <location>
        <begin position="41"/>
        <end position="63"/>
    </location>
</feature>
<dbReference type="SUPFAM" id="SSF48403">
    <property type="entry name" value="Ankyrin repeat"/>
    <property type="match status" value="1"/>
</dbReference>
<accession>A0ABD2P1B8</accession>
<proteinExistence type="inferred from homology"/>
<dbReference type="AlphaFoldDB" id="A0ABD2P1B8"/>
<reference evidence="6 7" key="1">
    <citation type="journal article" date="2021" name="BMC Biol.">
        <title>Horizontally acquired antibacterial genes associated with adaptive radiation of ladybird beetles.</title>
        <authorList>
            <person name="Li H.S."/>
            <person name="Tang X.F."/>
            <person name="Huang Y.H."/>
            <person name="Xu Z.Y."/>
            <person name="Chen M.L."/>
            <person name="Du X.Y."/>
            <person name="Qiu B.Y."/>
            <person name="Chen P.T."/>
            <person name="Zhang W."/>
            <person name="Slipinski A."/>
            <person name="Escalona H.E."/>
            <person name="Waterhouse R.M."/>
            <person name="Zwick A."/>
            <person name="Pang H."/>
        </authorList>
    </citation>
    <scope>NUCLEOTIDE SEQUENCE [LARGE SCALE GENOMIC DNA]</scope>
    <source>
        <strain evidence="6">SYSU2018</strain>
    </source>
</reference>
<dbReference type="PROSITE" id="PS50297">
    <property type="entry name" value="ANK_REP_REGION"/>
    <property type="match status" value="1"/>
</dbReference>